<dbReference type="Pfam" id="PF12838">
    <property type="entry name" value="Fer4_7"/>
    <property type="match status" value="1"/>
</dbReference>
<keyword evidence="9 12" id="KW-0520">NAD</keyword>
<keyword evidence="8 12" id="KW-0411">Iron-sulfur</keyword>
<dbReference type="EC" id="7.1.1.-" evidence="12"/>
<feature type="binding site" evidence="12">
    <location>
        <position position="109"/>
    </location>
    <ligand>
        <name>[4Fe-4S] cluster</name>
        <dbReference type="ChEBI" id="CHEBI:49883"/>
        <label>2</label>
    </ligand>
</feature>
<keyword evidence="17" id="KW-1185">Reference proteome</keyword>
<dbReference type="RefSeq" id="WP_053335276.1">
    <property type="nucleotide sequence ID" value="NZ_JMFG01000038.1"/>
</dbReference>
<dbReference type="PROSITE" id="PS51379">
    <property type="entry name" value="4FE4S_FER_2"/>
    <property type="match status" value="2"/>
</dbReference>
<dbReference type="GO" id="GO:0050136">
    <property type="term" value="F:NADH dehydrogenase (quinone) (non-electrogenic) activity"/>
    <property type="evidence" value="ECO:0007669"/>
    <property type="project" value="UniProtKB-UniRule"/>
</dbReference>
<dbReference type="STRING" id="1312852.EG19_08820"/>
<evidence type="ECO:0000256" key="10">
    <source>
        <dbReference type="ARBA" id="ARBA00023075"/>
    </source>
</evidence>
<comment type="subcellular location">
    <subcellularLocation>
        <location evidence="12">Cell membrane</location>
        <topology evidence="12">Peripheral membrane protein</topology>
    </subcellularLocation>
</comment>
<dbReference type="GO" id="GO:0048038">
    <property type="term" value="F:quinone binding"/>
    <property type="evidence" value="ECO:0007669"/>
    <property type="project" value="UniProtKB-KW"/>
</dbReference>
<evidence type="ECO:0000256" key="5">
    <source>
        <dbReference type="ARBA" id="ARBA00022737"/>
    </source>
</evidence>
<keyword evidence="2 12" id="KW-0004">4Fe-4S</keyword>
<feature type="binding site" evidence="12">
    <location>
        <position position="106"/>
    </location>
    <ligand>
        <name>[4Fe-4S] cluster</name>
        <dbReference type="ChEBI" id="CHEBI:49883"/>
        <label>2</label>
    </ligand>
</feature>
<name>A0A062XWS6_9BACT</name>
<evidence type="ECO:0000256" key="1">
    <source>
        <dbReference type="ARBA" id="ARBA00022475"/>
    </source>
</evidence>
<comment type="function">
    <text evidence="12">NDH-1 shuttles electrons from NADH, via FMN and iron-sulfur (Fe-S) centers, to quinones in the respiratory chain. The immediate electron acceptor for the enzyme in this species is believed to be ubiquinone. Couples the redox reaction to proton translocation (for every two electrons transferred, four hydrogen ions are translocated across the cytoplasmic membrane), and thus conserves the redox energy in a proton gradient.</text>
</comment>
<dbReference type="InterPro" id="IPR017896">
    <property type="entry name" value="4Fe4S_Fe-S-bd"/>
</dbReference>
<evidence type="ECO:0000256" key="13">
    <source>
        <dbReference type="SAM" id="MobiDB-lite"/>
    </source>
</evidence>
<reference evidence="15" key="2">
    <citation type="journal article" date="2020" name="mSystems">
        <title>Genome- and Community-Level Interaction Insights into Carbon Utilization and Element Cycling Functions of Hydrothermarchaeota in Hydrothermal Sediment.</title>
        <authorList>
            <person name="Zhou Z."/>
            <person name="Liu Y."/>
            <person name="Xu W."/>
            <person name="Pan J."/>
            <person name="Luo Z.H."/>
            <person name="Li M."/>
        </authorList>
    </citation>
    <scope>NUCLEOTIDE SEQUENCE [LARGE SCALE GENOMIC DNA]</scope>
    <source>
        <strain evidence="15">SpSt-186</strain>
    </source>
</reference>
<evidence type="ECO:0000256" key="3">
    <source>
        <dbReference type="ARBA" id="ARBA00022719"/>
    </source>
</evidence>
<gene>
    <name evidence="12" type="primary">nuoI</name>
    <name evidence="16" type="ORF">EG19_08820</name>
    <name evidence="15" type="ORF">ENP06_05950</name>
</gene>
<dbReference type="InterPro" id="IPR010226">
    <property type="entry name" value="NADH_quinone_OxRdtase_chainI"/>
</dbReference>
<keyword evidence="10 12" id="KW-0830">Ubiquinone</keyword>
<evidence type="ECO:0000313" key="17">
    <source>
        <dbReference type="Proteomes" id="UP000027284"/>
    </source>
</evidence>
<dbReference type="OrthoDB" id="9808559at2"/>
<comment type="similarity">
    <text evidence="12">Belongs to the complex I 23 kDa subunit family.</text>
</comment>
<proteinExistence type="inferred from homology"/>
<dbReference type="GO" id="GO:0005886">
    <property type="term" value="C:plasma membrane"/>
    <property type="evidence" value="ECO:0007669"/>
    <property type="project" value="UniProtKB-SubCell"/>
</dbReference>
<comment type="cofactor">
    <cofactor evidence="12">
        <name>[4Fe-4S] cluster</name>
        <dbReference type="ChEBI" id="CHEBI:49883"/>
    </cofactor>
    <text evidence="12">Binds 2 [4Fe-4S] clusters per subunit.</text>
</comment>
<dbReference type="HAMAP" id="MF_01351">
    <property type="entry name" value="NDH1_NuoI"/>
    <property type="match status" value="1"/>
</dbReference>
<feature type="binding site" evidence="12">
    <location>
        <position position="103"/>
    </location>
    <ligand>
        <name>[4Fe-4S] cluster</name>
        <dbReference type="ChEBI" id="CHEBI:49883"/>
        <label>2</label>
    </ligand>
</feature>
<dbReference type="EMBL" id="JMFG01000038">
    <property type="protein sequence ID" value="KDA52930.1"/>
    <property type="molecule type" value="Genomic_DNA"/>
</dbReference>
<evidence type="ECO:0000256" key="6">
    <source>
        <dbReference type="ARBA" id="ARBA00022967"/>
    </source>
</evidence>
<feature type="binding site" evidence="12">
    <location>
        <position position="57"/>
    </location>
    <ligand>
        <name>[4Fe-4S] cluster</name>
        <dbReference type="ChEBI" id="CHEBI:49883"/>
        <label>1</label>
    </ligand>
</feature>
<dbReference type="PROSITE" id="PS00198">
    <property type="entry name" value="4FE4S_FER_1"/>
    <property type="match status" value="1"/>
</dbReference>
<comment type="catalytic activity">
    <reaction evidence="12">
        <text>a quinone + NADH + 5 H(+)(in) = a quinol + NAD(+) + 4 H(+)(out)</text>
        <dbReference type="Rhea" id="RHEA:57888"/>
        <dbReference type="ChEBI" id="CHEBI:15378"/>
        <dbReference type="ChEBI" id="CHEBI:24646"/>
        <dbReference type="ChEBI" id="CHEBI:57540"/>
        <dbReference type="ChEBI" id="CHEBI:57945"/>
        <dbReference type="ChEBI" id="CHEBI:132124"/>
    </reaction>
</comment>
<evidence type="ECO:0000256" key="4">
    <source>
        <dbReference type="ARBA" id="ARBA00022723"/>
    </source>
</evidence>
<feature type="binding site" evidence="12">
    <location>
        <position position="113"/>
    </location>
    <ligand>
        <name>[4Fe-4S] cluster</name>
        <dbReference type="ChEBI" id="CHEBI:49883"/>
        <label>1</label>
    </ligand>
</feature>
<evidence type="ECO:0000256" key="2">
    <source>
        <dbReference type="ARBA" id="ARBA00022485"/>
    </source>
</evidence>
<evidence type="ECO:0000313" key="16">
    <source>
        <dbReference type="EMBL" id="KDA52930.1"/>
    </source>
</evidence>
<comment type="caution">
    <text evidence="16">The sequence shown here is derived from an EMBL/GenBank/DDBJ whole genome shotgun (WGS) entry which is preliminary data.</text>
</comment>
<feature type="binding site" evidence="12">
    <location>
        <position position="60"/>
    </location>
    <ligand>
        <name>[4Fe-4S] cluster</name>
        <dbReference type="ChEBI" id="CHEBI:49883"/>
        <label>1</label>
    </ligand>
</feature>
<dbReference type="InterPro" id="IPR017900">
    <property type="entry name" value="4Fe4S_Fe_S_CS"/>
</dbReference>
<evidence type="ECO:0000256" key="8">
    <source>
        <dbReference type="ARBA" id="ARBA00023014"/>
    </source>
</evidence>
<evidence type="ECO:0000259" key="14">
    <source>
        <dbReference type="PROSITE" id="PS51379"/>
    </source>
</evidence>
<evidence type="ECO:0000256" key="7">
    <source>
        <dbReference type="ARBA" id="ARBA00023004"/>
    </source>
</evidence>
<comment type="subunit">
    <text evidence="12">NDH-1 is composed of 14 different subunits. Subunits NuoA, H, J, K, L, M, N constitute the membrane sector of the complex.</text>
</comment>
<keyword evidence="3 12" id="KW-0874">Quinone</keyword>
<dbReference type="Proteomes" id="UP000027284">
    <property type="component" value="Unassembled WGS sequence"/>
</dbReference>
<keyword evidence="7 12" id="KW-0408">Iron</keyword>
<keyword evidence="1 12" id="KW-1003">Cell membrane</keyword>
<dbReference type="PANTHER" id="PTHR10849:SF24">
    <property type="entry name" value="NADH-QUINONE OXIDOREDUCTASE SUBUNIT I 2"/>
    <property type="match status" value="1"/>
</dbReference>
<keyword evidence="6 12" id="KW-1278">Translocase</keyword>
<feature type="region of interest" description="Disordered" evidence="13">
    <location>
        <begin position="158"/>
        <end position="177"/>
    </location>
</feature>
<evidence type="ECO:0000313" key="15">
    <source>
        <dbReference type="EMBL" id="HEQ88936.1"/>
    </source>
</evidence>
<evidence type="ECO:0000256" key="9">
    <source>
        <dbReference type="ARBA" id="ARBA00023027"/>
    </source>
</evidence>
<evidence type="ECO:0000256" key="12">
    <source>
        <dbReference type="HAMAP-Rule" id="MF_01351"/>
    </source>
</evidence>
<accession>A0A062XWS6</accession>
<dbReference type="GO" id="GO:0051539">
    <property type="term" value="F:4 iron, 4 sulfur cluster binding"/>
    <property type="evidence" value="ECO:0007669"/>
    <property type="project" value="UniProtKB-KW"/>
</dbReference>
<feature type="domain" description="4Fe-4S ferredoxin-type" evidence="14">
    <location>
        <begin position="94"/>
        <end position="123"/>
    </location>
</feature>
<protein>
    <recommendedName>
        <fullName evidence="12">NADH-quinone oxidoreductase subunit I</fullName>
        <ecNumber evidence="12">7.1.1.-</ecNumber>
    </recommendedName>
    <alternativeName>
        <fullName evidence="12">NADH dehydrogenase I subunit I</fullName>
    </alternativeName>
    <alternativeName>
        <fullName evidence="12">NDH-1 subunit I</fullName>
    </alternativeName>
</protein>
<dbReference type="PANTHER" id="PTHR10849">
    <property type="entry name" value="NADH DEHYDROGENASE UBIQUINONE IRON-SULFUR PROTEIN 8, MITOCHONDRIAL"/>
    <property type="match status" value="1"/>
</dbReference>
<dbReference type="EMBL" id="DSHW01000448">
    <property type="protein sequence ID" value="HEQ88936.1"/>
    <property type="molecule type" value="Genomic_DNA"/>
</dbReference>
<feature type="domain" description="4Fe-4S ferredoxin-type" evidence="14">
    <location>
        <begin position="48"/>
        <end position="77"/>
    </location>
</feature>
<organism evidence="16 17">
    <name type="scientific">Thermoanaerobaculum aquaticum</name>
    <dbReference type="NCBI Taxonomy" id="1312852"/>
    <lineage>
        <taxon>Bacteria</taxon>
        <taxon>Pseudomonadati</taxon>
        <taxon>Acidobacteriota</taxon>
        <taxon>Thermoanaerobaculia</taxon>
        <taxon>Thermoanaerobaculales</taxon>
        <taxon>Thermoanaerobaculaceae</taxon>
        <taxon>Thermoanaerobaculum</taxon>
    </lineage>
</organism>
<dbReference type="SUPFAM" id="SSF54862">
    <property type="entry name" value="4Fe-4S ferredoxins"/>
    <property type="match status" value="1"/>
</dbReference>
<sequence length="177" mass="20386">MSFWGLLASVIPVDLLTGLKTTGKYLFSRKATIQYPEERKEPADRFRGMFGYSLERCNVCRGCEKACPIGIIHIESHWEEYEIEGKKRKKQVIDRYDIDVKRCMFCNLCAEACPTEAVWLTTKTYEAAAYERNHALYFNKEKLMHWEGVKPFPGVKPPAEGGLPAFRLGGEEEEEDH</sequence>
<dbReference type="GO" id="GO:0005506">
    <property type="term" value="F:iron ion binding"/>
    <property type="evidence" value="ECO:0007669"/>
    <property type="project" value="UniProtKB-UniRule"/>
</dbReference>
<reference evidence="16 17" key="1">
    <citation type="submission" date="2014-04" db="EMBL/GenBank/DDBJ databases">
        <title>The Genome Sequence of Thermoanaerobaculum aquaticum MP-01, The First Cultivated Group 23 Acidobacterium.</title>
        <authorList>
            <person name="Stamps B.W."/>
            <person name="Losey N.A."/>
            <person name="Lawson P.A."/>
            <person name="Stevenson B.S."/>
        </authorList>
    </citation>
    <scope>NUCLEOTIDE SEQUENCE [LARGE SCALE GENOMIC DNA]</scope>
    <source>
        <strain evidence="16 17">MP-01</strain>
    </source>
</reference>
<keyword evidence="5" id="KW-0677">Repeat</keyword>
<dbReference type="Gene3D" id="3.30.70.3270">
    <property type="match status" value="1"/>
</dbReference>
<evidence type="ECO:0000256" key="11">
    <source>
        <dbReference type="ARBA" id="ARBA00023136"/>
    </source>
</evidence>
<keyword evidence="4 12" id="KW-0479">Metal-binding</keyword>
<feature type="binding site" evidence="12">
    <location>
        <position position="67"/>
    </location>
    <ligand>
        <name>[4Fe-4S] cluster</name>
        <dbReference type="ChEBI" id="CHEBI:49883"/>
        <label>2</label>
    </ligand>
</feature>
<keyword evidence="11 12" id="KW-0472">Membrane</keyword>
<dbReference type="AlphaFoldDB" id="A0A062XWS6"/>
<feature type="binding site" evidence="12">
    <location>
        <position position="63"/>
    </location>
    <ligand>
        <name>[4Fe-4S] cluster</name>
        <dbReference type="ChEBI" id="CHEBI:49883"/>
        <label>1</label>
    </ligand>
</feature>